<sequence>MCVTVTIGNKITLLHSGCFQEETVTSGRSVVFRKKYSFQEEIGFQDEIRDTSRKETESRLGISVGQEPKGIESWKIQDGNVRKKVGRQQGLWVRMTKKEKFSRMSRDANV</sequence>
<organism evidence="1 2">
    <name type="scientific">Pectobacterium odoriferum</name>
    <dbReference type="NCBI Taxonomy" id="78398"/>
    <lineage>
        <taxon>Bacteria</taxon>
        <taxon>Pseudomonadati</taxon>
        <taxon>Pseudomonadota</taxon>
        <taxon>Gammaproteobacteria</taxon>
        <taxon>Enterobacterales</taxon>
        <taxon>Pectobacteriaceae</taxon>
        <taxon>Pectobacterium</taxon>
    </lineage>
</organism>
<gene>
    <name evidence="1" type="ORF">BV926_07655</name>
</gene>
<dbReference type="AlphaFoldDB" id="A0ABD6VSG0"/>
<dbReference type="EMBL" id="MTAO01000003">
    <property type="protein sequence ID" value="POE27769.1"/>
    <property type="molecule type" value="Genomic_DNA"/>
</dbReference>
<proteinExistence type="predicted"/>
<reference evidence="1 2" key="1">
    <citation type="submission" date="2017-01" db="EMBL/GenBank/DDBJ databases">
        <title>Comparative Genomics of 38 Pectobacterium strains comprising three species revealed the characteristics of Pectobacterium carotovorum.</title>
        <authorList>
            <person name="Xie H."/>
            <person name="Ma Y."/>
            <person name="Li X."/>
        </authorList>
    </citation>
    <scope>NUCLEOTIDE SEQUENCE [LARGE SCALE GENOMIC DNA]</scope>
    <source>
        <strain evidence="1 2">Q142</strain>
    </source>
</reference>
<dbReference type="Proteomes" id="UP000237274">
    <property type="component" value="Unassembled WGS sequence"/>
</dbReference>
<comment type="caution">
    <text evidence="1">The sequence shown here is derived from an EMBL/GenBank/DDBJ whole genome shotgun (WGS) entry which is preliminary data.</text>
</comment>
<accession>A0ABD6VSG0</accession>
<protein>
    <submittedName>
        <fullName evidence="1">Uncharacterized protein</fullName>
    </submittedName>
</protein>
<name>A0ABD6VSG0_9GAMM</name>
<evidence type="ECO:0000313" key="2">
    <source>
        <dbReference type="Proteomes" id="UP000237274"/>
    </source>
</evidence>
<evidence type="ECO:0000313" key="1">
    <source>
        <dbReference type="EMBL" id="POE27769.1"/>
    </source>
</evidence>